<protein>
    <submittedName>
        <fullName evidence="1">Uncharacterized protein</fullName>
    </submittedName>
</protein>
<keyword evidence="2" id="KW-1185">Reference proteome</keyword>
<dbReference type="PATRIC" id="fig|1229276.3.peg.3929"/>
<dbReference type="RefSeq" id="WP_037503452.1">
    <property type="nucleotide sequence ID" value="NZ_JJMU01000070.1"/>
</dbReference>
<accession>A0A0B8T174</accession>
<gene>
    <name evidence="1" type="ORF">DI53_3796</name>
</gene>
<dbReference type="STRING" id="1229276.DI53_3796"/>
<dbReference type="Proteomes" id="UP000031802">
    <property type="component" value="Unassembled WGS sequence"/>
</dbReference>
<sequence>MNTKHTIKIEIPLAHQLLIDSRAASEEILMHINNADKRRINDYVIDQLADRDGAPELIDLQIGKFQYDEGSQAGTFRLHFKISRRFCCADTTGCNDDYIDFRFVYGDAKLHADGHYFQWSPDN</sequence>
<evidence type="ECO:0000313" key="1">
    <source>
        <dbReference type="EMBL" id="KGE12418.1"/>
    </source>
</evidence>
<dbReference type="EMBL" id="JJMU01000070">
    <property type="protein sequence ID" value="KGE12418.1"/>
    <property type="molecule type" value="Genomic_DNA"/>
</dbReference>
<dbReference type="OrthoDB" id="709733at2"/>
<reference evidence="1 2" key="2">
    <citation type="journal article" date="2015" name="PLoS ONE">
        <title>Whole-Genome Optical Mapping and Finished Genome Sequence of Sphingobacterium deserti sp. nov., a New Species Isolated from the Western Desert of China.</title>
        <authorList>
            <person name="Teng C."/>
            <person name="Zhou Z."/>
            <person name="Molnar I."/>
            <person name="Li X."/>
            <person name="Tang R."/>
            <person name="Chen M."/>
            <person name="Wang L."/>
            <person name="Su S."/>
            <person name="Zhang W."/>
            <person name="Lin M."/>
        </authorList>
    </citation>
    <scope>NUCLEOTIDE SEQUENCE [LARGE SCALE GENOMIC DNA]</scope>
    <source>
        <strain evidence="2">ACCC05744</strain>
    </source>
</reference>
<name>A0A0B8T174_9SPHI</name>
<reference evidence="2" key="1">
    <citation type="submission" date="2014-04" db="EMBL/GenBank/DDBJ databases">
        <title>Whole-Genome optical mapping and complete genome sequence of Sphingobacterium deserti sp. nov., a new spaces isolated from desert in the west of China.</title>
        <authorList>
            <person name="Teng C."/>
            <person name="Zhou Z."/>
            <person name="Li X."/>
            <person name="Chen M."/>
            <person name="Lin M."/>
            <person name="Wang L."/>
            <person name="Su S."/>
            <person name="Zhang C."/>
            <person name="Zhang W."/>
        </authorList>
    </citation>
    <scope>NUCLEOTIDE SEQUENCE [LARGE SCALE GENOMIC DNA]</scope>
    <source>
        <strain evidence="2">ACCC05744</strain>
    </source>
</reference>
<organism evidence="1 2">
    <name type="scientific">Sphingobacterium deserti</name>
    <dbReference type="NCBI Taxonomy" id="1229276"/>
    <lineage>
        <taxon>Bacteria</taxon>
        <taxon>Pseudomonadati</taxon>
        <taxon>Bacteroidota</taxon>
        <taxon>Sphingobacteriia</taxon>
        <taxon>Sphingobacteriales</taxon>
        <taxon>Sphingobacteriaceae</taxon>
        <taxon>Sphingobacterium</taxon>
    </lineage>
</organism>
<evidence type="ECO:0000313" key="2">
    <source>
        <dbReference type="Proteomes" id="UP000031802"/>
    </source>
</evidence>
<proteinExistence type="predicted"/>
<dbReference type="AlphaFoldDB" id="A0A0B8T174"/>
<comment type="caution">
    <text evidence="1">The sequence shown here is derived from an EMBL/GenBank/DDBJ whole genome shotgun (WGS) entry which is preliminary data.</text>
</comment>